<reference evidence="2" key="1">
    <citation type="journal article" date="2019" name="PLoS Negl. Trop. Dis.">
        <title>Revisiting the worldwide diversity of Leptospira species in the environment.</title>
        <authorList>
            <person name="Vincent A.T."/>
            <person name="Schiettekatte O."/>
            <person name="Bourhy P."/>
            <person name="Veyrier F.J."/>
            <person name="Picardeau M."/>
        </authorList>
    </citation>
    <scope>NUCLEOTIDE SEQUENCE [LARGE SCALE GENOMIC DNA]</scope>
    <source>
        <strain evidence="2">201400974</strain>
    </source>
</reference>
<accession>A0A4R9LL14</accession>
<dbReference type="PANTHER" id="PTHR46732">
    <property type="entry name" value="ATP-DEPENDENT PROTEASE LA (LON) DOMAIN PROTEIN"/>
    <property type="match status" value="1"/>
</dbReference>
<dbReference type="Gene3D" id="1.20.58.1480">
    <property type="match status" value="1"/>
</dbReference>
<dbReference type="PANTHER" id="PTHR46732:SF8">
    <property type="entry name" value="ATP-DEPENDENT PROTEASE LA (LON) DOMAIN PROTEIN"/>
    <property type="match status" value="1"/>
</dbReference>
<organism evidence="2 3">
    <name type="scientific">Leptospira ilyithenensis</name>
    <dbReference type="NCBI Taxonomy" id="2484901"/>
    <lineage>
        <taxon>Bacteria</taxon>
        <taxon>Pseudomonadati</taxon>
        <taxon>Spirochaetota</taxon>
        <taxon>Spirochaetia</taxon>
        <taxon>Leptospirales</taxon>
        <taxon>Leptospiraceae</taxon>
        <taxon>Leptospira</taxon>
    </lineage>
</organism>
<dbReference type="OrthoDB" id="25394at2"/>
<dbReference type="PROSITE" id="PS51787">
    <property type="entry name" value="LON_N"/>
    <property type="match status" value="1"/>
</dbReference>
<dbReference type="EMBL" id="RQHV01000061">
    <property type="protein sequence ID" value="TGN08242.1"/>
    <property type="molecule type" value="Genomic_DNA"/>
</dbReference>
<keyword evidence="3" id="KW-1185">Reference proteome</keyword>
<comment type="caution">
    <text evidence="2">The sequence shown here is derived from an EMBL/GenBank/DDBJ whole genome shotgun (WGS) entry which is preliminary data.</text>
</comment>
<dbReference type="InterPro" id="IPR015947">
    <property type="entry name" value="PUA-like_sf"/>
</dbReference>
<evidence type="ECO:0000313" key="3">
    <source>
        <dbReference type="Proteomes" id="UP000298264"/>
    </source>
</evidence>
<dbReference type="InterPro" id="IPR003111">
    <property type="entry name" value="Lon_prtase_N"/>
</dbReference>
<sequence>MSTFTLPIFPLPEVFLFPGTFLPLHIFEPRYRLMLDFCLENGNEMAIAPYKKDWNYLESSSPPIESVFGWGHVIQKEGLPDGRSNIILEGMGTAKLVSYESTEPFRIAQVEKIQQELNRKDDPDFQNLVEELLVLTKRILLSEGAEENLIMKMNHITKHPFPIDFIASLLNYEFSAKQDILATANIIEKANKLIQIVRSLNMRE</sequence>
<name>A0A4R9LL14_9LEPT</name>
<dbReference type="Gene3D" id="2.30.130.40">
    <property type="entry name" value="LON domain-like"/>
    <property type="match status" value="1"/>
</dbReference>
<evidence type="ECO:0000313" key="2">
    <source>
        <dbReference type="EMBL" id="TGN08242.1"/>
    </source>
</evidence>
<dbReference type="SUPFAM" id="SSF88697">
    <property type="entry name" value="PUA domain-like"/>
    <property type="match status" value="1"/>
</dbReference>
<dbReference type="Proteomes" id="UP000298264">
    <property type="component" value="Unassembled WGS sequence"/>
</dbReference>
<dbReference type="Pfam" id="PF02190">
    <property type="entry name" value="LON_substr_bdg"/>
    <property type="match status" value="1"/>
</dbReference>
<dbReference type="GO" id="GO:0006508">
    <property type="term" value="P:proteolysis"/>
    <property type="evidence" value="ECO:0007669"/>
    <property type="project" value="UniProtKB-KW"/>
</dbReference>
<proteinExistence type="predicted"/>
<dbReference type="SMART" id="SM00464">
    <property type="entry name" value="LON"/>
    <property type="match status" value="1"/>
</dbReference>
<dbReference type="InterPro" id="IPR046336">
    <property type="entry name" value="Lon_prtase_N_sf"/>
</dbReference>
<keyword evidence="2" id="KW-0378">Hydrolase</keyword>
<gene>
    <name evidence="2" type="ORF">EHS11_15090</name>
</gene>
<dbReference type="GO" id="GO:0008233">
    <property type="term" value="F:peptidase activity"/>
    <property type="evidence" value="ECO:0007669"/>
    <property type="project" value="UniProtKB-KW"/>
</dbReference>
<feature type="domain" description="Lon N-terminal" evidence="1">
    <location>
        <begin position="6"/>
        <end position="201"/>
    </location>
</feature>
<evidence type="ECO:0000259" key="1">
    <source>
        <dbReference type="PROSITE" id="PS51787"/>
    </source>
</evidence>
<dbReference type="AlphaFoldDB" id="A0A4R9LL14"/>
<keyword evidence="2" id="KW-0645">Protease</keyword>
<protein>
    <submittedName>
        <fullName evidence="2">ATP-dependent Lon protease</fullName>
    </submittedName>
</protein>